<dbReference type="OrthoDB" id="3292504at2"/>
<dbReference type="InterPro" id="IPR011604">
    <property type="entry name" value="PDDEXK-like_dom_sf"/>
</dbReference>
<reference evidence="2 3" key="1">
    <citation type="submission" date="2013-02" db="EMBL/GenBank/DDBJ databases">
        <title>Whole genome shotgun sequence of Gordonia malaquae NBRC 108250.</title>
        <authorList>
            <person name="Yoshida I."/>
            <person name="Hosoyama A."/>
            <person name="Tsuchikane K."/>
            <person name="Ando Y."/>
            <person name="Baba S."/>
            <person name="Ohji S."/>
            <person name="Hamada M."/>
            <person name="Tamura T."/>
            <person name="Yamazoe A."/>
            <person name="Yamazaki S."/>
            <person name="Fujita N."/>
        </authorList>
    </citation>
    <scope>NUCLEOTIDE SEQUENCE [LARGE SCALE GENOMIC DNA]</scope>
    <source>
        <strain evidence="2 3">NBRC 108250</strain>
    </source>
</reference>
<dbReference type="EMBL" id="BAOP01000041">
    <property type="protein sequence ID" value="GAC81668.1"/>
    <property type="molecule type" value="Genomic_DNA"/>
</dbReference>
<name>M3VCA4_GORML</name>
<evidence type="ECO:0000313" key="3">
    <source>
        <dbReference type="Proteomes" id="UP000035009"/>
    </source>
</evidence>
<evidence type="ECO:0000313" key="2">
    <source>
        <dbReference type="EMBL" id="GAC81668.1"/>
    </source>
</evidence>
<dbReference type="Pfam" id="PF12684">
    <property type="entry name" value="DUF3799"/>
    <property type="match status" value="1"/>
</dbReference>
<gene>
    <name evidence="2" type="ORF">GM1_041_00390</name>
</gene>
<proteinExistence type="predicted"/>
<dbReference type="Gene3D" id="3.90.320.10">
    <property type="match status" value="1"/>
</dbReference>
<dbReference type="Proteomes" id="UP000035009">
    <property type="component" value="Unassembled WGS sequence"/>
</dbReference>
<sequence>MTTTLGRTGIVHDLPEADYHRDLTTLSSTGARILATRTPAEYRHEQQNGRPPKREFDFGHLVHRIILGAGADIVTIDAADWRTKAAKEQRDQAYAEGKTPVLEKDHRRAERIVEAFRDHPTAAGLITNGTPEASVYWSDAWSGVACRGRIDWLRPDVAVDVKTTASSSPAAFAKSVAEYGYHQQAAWYLDGLHACGWEGRDFVFVVVSTTPPFLPFVVRLDDAAITRGRELNAKALERYAECRLTGLWPGHGDTIHTISLPAWAA</sequence>
<dbReference type="AlphaFoldDB" id="M3VCA4"/>
<comment type="caution">
    <text evidence="2">The sequence shown here is derived from an EMBL/GenBank/DDBJ whole genome shotgun (WGS) entry which is preliminary data.</text>
</comment>
<feature type="domain" description="Putative exodeoxyribonuclease 8 PDDEXK-like" evidence="1">
    <location>
        <begin position="43"/>
        <end position="256"/>
    </location>
</feature>
<organism evidence="2 3">
    <name type="scientific">Gordonia malaquae NBRC 108250</name>
    <dbReference type="NCBI Taxonomy" id="1223542"/>
    <lineage>
        <taxon>Bacteria</taxon>
        <taxon>Bacillati</taxon>
        <taxon>Actinomycetota</taxon>
        <taxon>Actinomycetes</taxon>
        <taxon>Mycobacteriales</taxon>
        <taxon>Gordoniaceae</taxon>
        <taxon>Gordonia</taxon>
    </lineage>
</organism>
<accession>M3VCA4</accession>
<protein>
    <recommendedName>
        <fullName evidence="1">Putative exodeoxyribonuclease 8 PDDEXK-like domain-containing protein</fullName>
    </recommendedName>
</protein>
<evidence type="ECO:0000259" key="1">
    <source>
        <dbReference type="Pfam" id="PF12684"/>
    </source>
</evidence>
<dbReference type="eggNOG" id="COG1074">
    <property type="taxonomic scope" value="Bacteria"/>
</dbReference>
<dbReference type="InterPro" id="IPR024432">
    <property type="entry name" value="Put_RecE_PDDEXK-like_dom"/>
</dbReference>
<dbReference type="RefSeq" id="WP_008381616.1">
    <property type="nucleotide sequence ID" value="NZ_BAOP01000041.1"/>
</dbReference>
<dbReference type="STRING" id="410332.SAMN04488550_4177"/>
<keyword evidence="3" id="KW-1185">Reference proteome</keyword>